<dbReference type="Pfam" id="PF01497">
    <property type="entry name" value="Peripla_BP_2"/>
    <property type="match status" value="1"/>
</dbReference>
<feature type="signal peptide" evidence="1">
    <location>
        <begin position="1"/>
        <end position="22"/>
    </location>
</feature>
<dbReference type="PROSITE" id="PS51257">
    <property type="entry name" value="PROKAR_LIPOPROTEIN"/>
    <property type="match status" value="1"/>
</dbReference>
<dbReference type="EMBL" id="WTZA01000001">
    <property type="protein sequence ID" value="MXO75029.1"/>
    <property type="molecule type" value="Genomic_DNA"/>
</dbReference>
<keyword evidence="1" id="KW-0732">Signal</keyword>
<dbReference type="PROSITE" id="PS50983">
    <property type="entry name" value="FE_B12_PBP"/>
    <property type="match status" value="1"/>
</dbReference>
<feature type="domain" description="Fe/B12 periplasmic-binding" evidence="2">
    <location>
        <begin position="32"/>
        <end position="278"/>
    </location>
</feature>
<proteinExistence type="predicted"/>
<evidence type="ECO:0000256" key="1">
    <source>
        <dbReference type="SAM" id="SignalP"/>
    </source>
</evidence>
<evidence type="ECO:0000313" key="4">
    <source>
        <dbReference type="Proteomes" id="UP000439522"/>
    </source>
</evidence>
<accession>A0A6I4TBW8</accession>
<name>A0A6I4TBW8_9SPHN</name>
<dbReference type="PANTHER" id="PTHR30535:SF34">
    <property type="entry name" value="MOLYBDATE-BINDING PROTEIN MOLA"/>
    <property type="match status" value="1"/>
</dbReference>
<sequence length="282" mass="29324">MARGGSLAALAAVLGLAGCVPAAAPTRAAPLRIVSLDYCADQFVLRFAPRAHIAGLSPDAGKPFSYMRAAAQGVPTIRPRTDDVLALRPDVVVRSYGGGPGIERALGQARVRVIQLGFPETLADVRSEVVRVGAALGDPKEAEVVAKAMDRRLASIPQPSGGRPRALYMTAGGVTAGPGTLVHELFEAAGLDNFQDRPGWNPIPLERLAYSRPDLIAAASFAGAGGNIDSWSAARHPLALAPLRAGPQVGIEGAWTSCGGWFLVDAVEALARHRAAMESTGR</sequence>
<dbReference type="Gene3D" id="3.40.50.1980">
    <property type="entry name" value="Nitrogenase molybdenum iron protein domain"/>
    <property type="match status" value="2"/>
</dbReference>
<keyword evidence="4" id="KW-1185">Reference proteome</keyword>
<dbReference type="RefSeq" id="WP_160610725.1">
    <property type="nucleotide sequence ID" value="NZ_WTZA01000001.1"/>
</dbReference>
<dbReference type="InterPro" id="IPR050902">
    <property type="entry name" value="ABC_Transporter_SBP"/>
</dbReference>
<evidence type="ECO:0000313" key="3">
    <source>
        <dbReference type="EMBL" id="MXO75029.1"/>
    </source>
</evidence>
<comment type="caution">
    <text evidence="3">The sequence shown here is derived from an EMBL/GenBank/DDBJ whole genome shotgun (WGS) entry which is preliminary data.</text>
</comment>
<gene>
    <name evidence="3" type="ORF">GRI40_07325</name>
</gene>
<protein>
    <submittedName>
        <fullName evidence="3">ABC transporter substrate-binding protein</fullName>
    </submittedName>
</protein>
<dbReference type="SUPFAM" id="SSF53807">
    <property type="entry name" value="Helical backbone' metal receptor"/>
    <property type="match status" value="1"/>
</dbReference>
<dbReference type="AlphaFoldDB" id="A0A6I4TBW8"/>
<dbReference type="InterPro" id="IPR002491">
    <property type="entry name" value="ABC_transptr_periplasmic_BD"/>
</dbReference>
<organism evidence="3 4">
    <name type="scientific">Tsuneonella aeria</name>
    <dbReference type="NCBI Taxonomy" id="1837929"/>
    <lineage>
        <taxon>Bacteria</taxon>
        <taxon>Pseudomonadati</taxon>
        <taxon>Pseudomonadota</taxon>
        <taxon>Alphaproteobacteria</taxon>
        <taxon>Sphingomonadales</taxon>
        <taxon>Erythrobacteraceae</taxon>
        <taxon>Tsuneonella</taxon>
    </lineage>
</organism>
<feature type="chain" id="PRO_5026055912" evidence="1">
    <location>
        <begin position="23"/>
        <end position="282"/>
    </location>
</feature>
<dbReference type="PANTHER" id="PTHR30535">
    <property type="entry name" value="VITAMIN B12-BINDING PROTEIN"/>
    <property type="match status" value="1"/>
</dbReference>
<dbReference type="Proteomes" id="UP000439522">
    <property type="component" value="Unassembled WGS sequence"/>
</dbReference>
<reference evidence="3 4" key="1">
    <citation type="submission" date="2019-12" db="EMBL/GenBank/DDBJ databases">
        <title>Genomic-based taxomic classification of the family Erythrobacteraceae.</title>
        <authorList>
            <person name="Xu L."/>
        </authorList>
    </citation>
    <scope>NUCLEOTIDE SEQUENCE [LARGE SCALE GENOMIC DNA]</scope>
    <source>
        <strain evidence="3 4">100921-2</strain>
    </source>
</reference>
<dbReference type="OrthoDB" id="1632039at2"/>
<dbReference type="CDD" id="cd00636">
    <property type="entry name" value="TroA-like"/>
    <property type="match status" value="1"/>
</dbReference>
<evidence type="ECO:0000259" key="2">
    <source>
        <dbReference type="PROSITE" id="PS50983"/>
    </source>
</evidence>